<proteinExistence type="predicted"/>
<feature type="compositionally biased region" description="Basic and acidic residues" evidence="10">
    <location>
        <begin position="65"/>
        <end position="77"/>
    </location>
</feature>
<keyword evidence="13" id="KW-1185">Reference proteome</keyword>
<evidence type="ECO:0000256" key="3">
    <source>
        <dbReference type="ARBA" id="ARBA00022771"/>
    </source>
</evidence>
<dbReference type="GO" id="GO:0005634">
    <property type="term" value="C:nucleus"/>
    <property type="evidence" value="ECO:0007669"/>
    <property type="project" value="UniProtKB-SubCell"/>
</dbReference>
<evidence type="ECO:0000259" key="11">
    <source>
        <dbReference type="PROSITE" id="PS50808"/>
    </source>
</evidence>
<gene>
    <name evidence="12" type="ORF">HPB48_015036</name>
</gene>
<dbReference type="SMART" id="SM00614">
    <property type="entry name" value="ZnF_BED"/>
    <property type="match status" value="1"/>
</dbReference>
<protein>
    <recommendedName>
        <fullName evidence="11">BED-type domain-containing protein</fullName>
    </recommendedName>
</protein>
<keyword evidence="6" id="KW-0238">DNA-binding</keyword>
<organism evidence="12 13">
    <name type="scientific">Haemaphysalis longicornis</name>
    <name type="common">Bush tick</name>
    <dbReference type="NCBI Taxonomy" id="44386"/>
    <lineage>
        <taxon>Eukaryota</taxon>
        <taxon>Metazoa</taxon>
        <taxon>Ecdysozoa</taxon>
        <taxon>Arthropoda</taxon>
        <taxon>Chelicerata</taxon>
        <taxon>Arachnida</taxon>
        <taxon>Acari</taxon>
        <taxon>Parasitiformes</taxon>
        <taxon>Ixodida</taxon>
        <taxon>Ixodoidea</taxon>
        <taxon>Ixodidae</taxon>
        <taxon>Haemaphysalinae</taxon>
        <taxon>Haemaphysalis</taxon>
    </lineage>
</organism>
<dbReference type="PANTHER" id="PTHR46481:SF10">
    <property type="entry name" value="ZINC FINGER BED DOMAIN-CONTAINING PROTEIN 39"/>
    <property type="match status" value="1"/>
</dbReference>
<dbReference type="PROSITE" id="PS50808">
    <property type="entry name" value="ZF_BED"/>
    <property type="match status" value="1"/>
</dbReference>
<dbReference type="AlphaFoldDB" id="A0A9J6FQ19"/>
<dbReference type="SUPFAM" id="SSF140996">
    <property type="entry name" value="Hermes dimerisation domain"/>
    <property type="match status" value="1"/>
</dbReference>
<dbReference type="GO" id="GO:0046983">
    <property type="term" value="F:protein dimerization activity"/>
    <property type="evidence" value="ECO:0007669"/>
    <property type="project" value="InterPro"/>
</dbReference>
<keyword evidence="4" id="KW-0862">Zinc</keyword>
<evidence type="ECO:0000256" key="2">
    <source>
        <dbReference type="ARBA" id="ARBA00022723"/>
    </source>
</evidence>
<feature type="region of interest" description="Disordered" evidence="10">
    <location>
        <begin position="65"/>
        <end position="87"/>
    </location>
</feature>
<reference evidence="12 13" key="1">
    <citation type="journal article" date="2020" name="Cell">
        <title>Large-Scale Comparative Analyses of Tick Genomes Elucidate Their Genetic Diversity and Vector Capacities.</title>
        <authorList>
            <consortium name="Tick Genome and Microbiome Consortium (TIGMIC)"/>
            <person name="Jia N."/>
            <person name="Wang J."/>
            <person name="Shi W."/>
            <person name="Du L."/>
            <person name="Sun Y."/>
            <person name="Zhan W."/>
            <person name="Jiang J.F."/>
            <person name="Wang Q."/>
            <person name="Zhang B."/>
            <person name="Ji P."/>
            <person name="Bell-Sakyi L."/>
            <person name="Cui X.M."/>
            <person name="Yuan T.T."/>
            <person name="Jiang B.G."/>
            <person name="Yang W.F."/>
            <person name="Lam T.T."/>
            <person name="Chang Q.C."/>
            <person name="Ding S.J."/>
            <person name="Wang X.J."/>
            <person name="Zhu J.G."/>
            <person name="Ruan X.D."/>
            <person name="Zhao L."/>
            <person name="Wei J.T."/>
            <person name="Ye R.Z."/>
            <person name="Que T.C."/>
            <person name="Du C.H."/>
            <person name="Zhou Y.H."/>
            <person name="Cheng J.X."/>
            <person name="Dai P.F."/>
            <person name="Guo W.B."/>
            <person name="Han X.H."/>
            <person name="Huang E.J."/>
            <person name="Li L.F."/>
            <person name="Wei W."/>
            <person name="Gao Y.C."/>
            <person name="Liu J.Z."/>
            <person name="Shao H.Z."/>
            <person name="Wang X."/>
            <person name="Wang C.C."/>
            <person name="Yang T.C."/>
            <person name="Huo Q.B."/>
            <person name="Li W."/>
            <person name="Chen H.Y."/>
            <person name="Chen S.E."/>
            <person name="Zhou L.G."/>
            <person name="Ni X.B."/>
            <person name="Tian J.H."/>
            <person name="Sheng Y."/>
            <person name="Liu T."/>
            <person name="Pan Y.S."/>
            <person name="Xia L.Y."/>
            <person name="Li J."/>
            <person name="Zhao F."/>
            <person name="Cao W.C."/>
        </authorList>
    </citation>
    <scope>NUCLEOTIDE SEQUENCE [LARGE SCALE GENOMIC DNA]</scope>
    <source>
        <strain evidence="12">HaeL-2018</strain>
    </source>
</reference>
<evidence type="ECO:0000256" key="9">
    <source>
        <dbReference type="PROSITE-ProRule" id="PRU00027"/>
    </source>
</evidence>
<name>A0A9J6FQ19_HAELO</name>
<evidence type="ECO:0000256" key="5">
    <source>
        <dbReference type="ARBA" id="ARBA00023015"/>
    </source>
</evidence>
<dbReference type="InterPro" id="IPR012337">
    <property type="entry name" value="RNaseH-like_sf"/>
</dbReference>
<comment type="caution">
    <text evidence="12">The sequence shown here is derived from an EMBL/GenBank/DDBJ whole genome shotgun (WGS) entry which is preliminary data.</text>
</comment>
<dbReference type="Proteomes" id="UP000821853">
    <property type="component" value="Unassembled WGS sequence"/>
</dbReference>
<evidence type="ECO:0000256" key="7">
    <source>
        <dbReference type="ARBA" id="ARBA00023163"/>
    </source>
</evidence>
<dbReference type="OrthoDB" id="6504062at2759"/>
<evidence type="ECO:0000256" key="6">
    <source>
        <dbReference type="ARBA" id="ARBA00023125"/>
    </source>
</evidence>
<dbReference type="InterPro" id="IPR008906">
    <property type="entry name" value="HATC_C_dom"/>
</dbReference>
<evidence type="ECO:0000256" key="8">
    <source>
        <dbReference type="ARBA" id="ARBA00023242"/>
    </source>
</evidence>
<keyword evidence="2" id="KW-0479">Metal-binding</keyword>
<dbReference type="InterPro" id="IPR003656">
    <property type="entry name" value="Znf_BED"/>
</dbReference>
<keyword evidence="3 9" id="KW-0863">Zinc-finger</keyword>
<dbReference type="EMBL" id="JABSTR010000003">
    <property type="protein sequence ID" value="KAH9365370.1"/>
    <property type="molecule type" value="Genomic_DNA"/>
</dbReference>
<dbReference type="InterPro" id="IPR052035">
    <property type="entry name" value="ZnF_BED_domain_contain"/>
</dbReference>
<keyword evidence="8" id="KW-0539">Nucleus</keyword>
<evidence type="ECO:0000256" key="10">
    <source>
        <dbReference type="SAM" id="MobiDB-lite"/>
    </source>
</evidence>
<feature type="domain" description="BED-type" evidence="11">
    <location>
        <begin position="8"/>
        <end position="57"/>
    </location>
</feature>
<evidence type="ECO:0000313" key="12">
    <source>
        <dbReference type="EMBL" id="KAH9365370.1"/>
    </source>
</evidence>
<comment type="subcellular location">
    <subcellularLocation>
        <location evidence="1">Nucleus</location>
    </subcellularLocation>
</comment>
<dbReference type="VEuPathDB" id="VectorBase:HLOH_060791"/>
<keyword evidence="5" id="KW-0805">Transcription regulation</keyword>
<dbReference type="Pfam" id="PF05699">
    <property type="entry name" value="Dimer_Tnp_hAT"/>
    <property type="match status" value="1"/>
</dbReference>
<evidence type="ECO:0000313" key="13">
    <source>
        <dbReference type="Proteomes" id="UP000821853"/>
    </source>
</evidence>
<dbReference type="GO" id="GO:0008270">
    <property type="term" value="F:zinc ion binding"/>
    <property type="evidence" value="ECO:0007669"/>
    <property type="project" value="UniProtKB-KW"/>
</dbReference>
<dbReference type="GO" id="GO:0003677">
    <property type="term" value="F:DNA binding"/>
    <property type="evidence" value="ECO:0007669"/>
    <property type="project" value="UniProtKB-KW"/>
</dbReference>
<dbReference type="PANTHER" id="PTHR46481">
    <property type="entry name" value="ZINC FINGER BED DOMAIN-CONTAINING PROTEIN 4"/>
    <property type="match status" value="1"/>
</dbReference>
<evidence type="ECO:0000256" key="4">
    <source>
        <dbReference type="ARBA" id="ARBA00022833"/>
    </source>
</evidence>
<dbReference type="Pfam" id="PF02892">
    <property type="entry name" value="zf-BED"/>
    <property type="match status" value="1"/>
</dbReference>
<accession>A0A9J6FQ19</accession>
<evidence type="ECO:0000256" key="1">
    <source>
        <dbReference type="ARBA" id="ARBA00004123"/>
    </source>
</evidence>
<dbReference type="OMA" id="EYWQFIK"/>
<dbReference type="SUPFAM" id="SSF53098">
    <property type="entry name" value="Ribonuclease H-like"/>
    <property type="match status" value="1"/>
</dbReference>
<sequence>MNGTPQRSSRSAIWNFFERSVTTAKCRTCKKSLKTPTGTTTTLVNHLRLHPGPFKEYEKIRASECADSTKRSADKRSNVSSASPPHYFKPLLSNDSQRAKVLTKKVAEFIATGLHSYSLVEEPGFLALMHAAVPEYKVPSRTTFSRSVVPELYSKGKEKVLSELRDHFEKGTPCYSLTTDGWTSRTGDSYVSMTCHLLDADFQPHTYNLACKHVPECHTSANLKDVLLELAEDWGLPQGIPVFVVTDNARNFLGAVSRTPWFSISCFAHTLQLCIQSAKKETPKFEELCSKARTIVGHYKRSSQARSRLREAQGNMGLEPLEVIQDVCTRWNSEYEMMCRLLKLRQAISVDLSEQDTIENLTCSEWRLMAAVMSVLKCVEEATRESCSEKHPTLAQVIPLVHCMQILLSRQCQNGGEEAAFAGNLLRSMKSRFVDIKMQSAHALSTLLDPRFKAVCYTEATEKQWLKNHLNSAVEKVLPPDSGKEADASCTPAPVISDVWDVFGALASTSSSSQASTRQQPQEEVEDYLRMPVIPRSENPYLWWKNTGKSRYPVLSKIALMYLSIPATQVSSERLFSASGNVVTCRRQLLLPEHVEQLVFIHSNSSSQK</sequence>
<keyword evidence="7" id="KW-0804">Transcription</keyword>